<feature type="domain" description="Acyl-CoA oxidase/dehydrogenase middle" evidence="8">
    <location>
        <begin position="145"/>
        <end position="226"/>
    </location>
</feature>
<dbReference type="InterPro" id="IPR009100">
    <property type="entry name" value="AcylCoA_DH/oxidase_NM_dom_sf"/>
</dbReference>
<dbReference type="EMBL" id="JAOPGA020000356">
    <property type="protein sequence ID" value="KAL0478295.1"/>
    <property type="molecule type" value="Genomic_DNA"/>
</dbReference>
<keyword evidence="4 6" id="KW-0274">FAD</keyword>
<evidence type="ECO:0000256" key="2">
    <source>
        <dbReference type="ARBA" id="ARBA00009347"/>
    </source>
</evidence>
<name>A0AAW2YMB6_9EUKA</name>
<dbReference type="Proteomes" id="UP001431209">
    <property type="component" value="Unassembled WGS sequence"/>
</dbReference>
<gene>
    <name evidence="10" type="ORF">AKO1_008523</name>
</gene>
<dbReference type="PANTHER" id="PTHR48083:SF28">
    <property type="entry name" value="ACYL-COA DEHYDROGENASE FAMILY PROTEIN (AFU_ORTHOLOGUE AFUA_6G10880)-RELATED"/>
    <property type="match status" value="1"/>
</dbReference>
<evidence type="ECO:0000259" key="9">
    <source>
        <dbReference type="Pfam" id="PF02771"/>
    </source>
</evidence>
<dbReference type="Pfam" id="PF02770">
    <property type="entry name" value="Acyl-CoA_dh_M"/>
    <property type="match status" value="1"/>
</dbReference>
<evidence type="ECO:0000259" key="7">
    <source>
        <dbReference type="Pfam" id="PF00441"/>
    </source>
</evidence>
<comment type="caution">
    <text evidence="10">The sequence shown here is derived from an EMBL/GenBank/DDBJ whole genome shotgun (WGS) entry which is preliminary data.</text>
</comment>
<dbReference type="Pfam" id="PF00441">
    <property type="entry name" value="Acyl-CoA_dh_1"/>
    <property type="match status" value="1"/>
</dbReference>
<dbReference type="SUPFAM" id="SSF56645">
    <property type="entry name" value="Acyl-CoA dehydrogenase NM domain-like"/>
    <property type="match status" value="1"/>
</dbReference>
<keyword evidence="3 6" id="KW-0285">Flavoprotein</keyword>
<dbReference type="GO" id="GO:0033539">
    <property type="term" value="P:fatty acid beta-oxidation using acyl-CoA dehydrogenase"/>
    <property type="evidence" value="ECO:0007669"/>
    <property type="project" value="TreeGrafter"/>
</dbReference>
<dbReference type="SUPFAM" id="SSF47203">
    <property type="entry name" value="Acyl-CoA dehydrogenase C-terminal domain-like"/>
    <property type="match status" value="1"/>
</dbReference>
<comment type="similarity">
    <text evidence="2 6">Belongs to the acyl-CoA dehydrogenase family.</text>
</comment>
<evidence type="ECO:0000313" key="11">
    <source>
        <dbReference type="Proteomes" id="UP001431209"/>
    </source>
</evidence>
<keyword evidence="11" id="KW-1185">Reference proteome</keyword>
<dbReference type="InterPro" id="IPR009075">
    <property type="entry name" value="AcylCo_DH/oxidase_C"/>
</dbReference>
<evidence type="ECO:0000256" key="1">
    <source>
        <dbReference type="ARBA" id="ARBA00001974"/>
    </source>
</evidence>
<comment type="cofactor">
    <cofactor evidence="1 6">
        <name>FAD</name>
        <dbReference type="ChEBI" id="CHEBI:57692"/>
    </cofactor>
</comment>
<evidence type="ECO:0000256" key="4">
    <source>
        <dbReference type="ARBA" id="ARBA00022827"/>
    </source>
</evidence>
<dbReference type="Gene3D" id="1.20.140.10">
    <property type="entry name" value="Butyryl-CoA Dehydrogenase, subunit A, domain 3"/>
    <property type="match status" value="1"/>
</dbReference>
<feature type="domain" description="Acyl-CoA dehydrogenase/oxidase C-terminal" evidence="7">
    <location>
        <begin position="250"/>
        <end position="403"/>
    </location>
</feature>
<dbReference type="AlphaFoldDB" id="A0AAW2YMB6"/>
<dbReference type="GO" id="GO:0003995">
    <property type="term" value="F:acyl-CoA dehydrogenase activity"/>
    <property type="evidence" value="ECO:0007669"/>
    <property type="project" value="TreeGrafter"/>
</dbReference>
<feature type="domain" description="Acyl-CoA dehydrogenase/oxidase N-terminal" evidence="9">
    <location>
        <begin position="28"/>
        <end position="141"/>
    </location>
</feature>
<sequence length="407" mass="45362">MTSERFGEQIPFCEPHWYQGGYSPYYNDGHKKFRAVVRKFVEDEIKPNLDKWIKEGYPVELHKRSYELGIQGIIYPNEHGGTQPKDYDIFYELVMCDELARAGGGNVLGQSGINSMALPPIMIAGSAEIKKKVLRDVISGEKNICLAISEPTAGSDVANIRTTAVRQGDHYVVNGTKKWITGGLFGDFFTTAVRTGGEGAGGISLLLLEKNMPGVNVRKMETQFDNSHNTTFINLEDVRVPVSNLIGTENAGFKLIMHNFNHERLVLAAGACRAARLCYEQSIKYALQRTTFNKRLIEHQIIRMKLAEMARLIEALQDNLDRVAFQFKCNIPQQKLGGPCALLKVNASKTFEFCAREASQIFGGNSIVKEGKGKVIERLYREVRSAAIPGGSEEILLDLSIRQIAKL</sequence>
<dbReference type="GO" id="GO:0050660">
    <property type="term" value="F:flavin adenine dinucleotide binding"/>
    <property type="evidence" value="ECO:0007669"/>
    <property type="project" value="InterPro"/>
</dbReference>
<dbReference type="InterPro" id="IPR013786">
    <property type="entry name" value="AcylCoA_DH/ox_N"/>
</dbReference>
<accession>A0AAW2YMB6</accession>
<organism evidence="10 11">
    <name type="scientific">Acrasis kona</name>
    <dbReference type="NCBI Taxonomy" id="1008807"/>
    <lineage>
        <taxon>Eukaryota</taxon>
        <taxon>Discoba</taxon>
        <taxon>Heterolobosea</taxon>
        <taxon>Tetramitia</taxon>
        <taxon>Eutetramitia</taxon>
        <taxon>Acrasidae</taxon>
        <taxon>Acrasis</taxon>
    </lineage>
</organism>
<proteinExistence type="inferred from homology"/>
<dbReference type="PANTHER" id="PTHR48083">
    <property type="entry name" value="MEDIUM-CHAIN SPECIFIC ACYL-COA DEHYDROGENASE, MITOCHONDRIAL-RELATED"/>
    <property type="match status" value="1"/>
</dbReference>
<dbReference type="InterPro" id="IPR006091">
    <property type="entry name" value="Acyl-CoA_Oxase/DH_mid-dom"/>
</dbReference>
<evidence type="ECO:0000313" key="10">
    <source>
        <dbReference type="EMBL" id="KAL0478295.1"/>
    </source>
</evidence>
<dbReference type="InterPro" id="IPR037069">
    <property type="entry name" value="AcylCoA_DH/ox_N_sf"/>
</dbReference>
<protein>
    <submittedName>
        <fullName evidence="10">Medium-chain specific acyl-CoA dehydrogenase, mitochondrial</fullName>
    </submittedName>
</protein>
<dbReference type="InterPro" id="IPR036250">
    <property type="entry name" value="AcylCo_DH-like_C"/>
</dbReference>
<evidence type="ECO:0000259" key="8">
    <source>
        <dbReference type="Pfam" id="PF02770"/>
    </source>
</evidence>
<dbReference type="Pfam" id="PF02771">
    <property type="entry name" value="Acyl-CoA_dh_N"/>
    <property type="match status" value="1"/>
</dbReference>
<evidence type="ECO:0000256" key="3">
    <source>
        <dbReference type="ARBA" id="ARBA00022630"/>
    </source>
</evidence>
<evidence type="ECO:0000256" key="5">
    <source>
        <dbReference type="ARBA" id="ARBA00023002"/>
    </source>
</evidence>
<dbReference type="Gene3D" id="1.10.540.10">
    <property type="entry name" value="Acyl-CoA dehydrogenase/oxidase, N-terminal domain"/>
    <property type="match status" value="1"/>
</dbReference>
<dbReference type="InterPro" id="IPR046373">
    <property type="entry name" value="Acyl-CoA_Oxase/DH_mid-dom_sf"/>
</dbReference>
<reference evidence="10 11" key="1">
    <citation type="submission" date="2024-03" db="EMBL/GenBank/DDBJ databases">
        <title>The Acrasis kona genome and developmental transcriptomes reveal deep origins of eukaryotic multicellular pathways.</title>
        <authorList>
            <person name="Sheikh S."/>
            <person name="Fu C.-J."/>
            <person name="Brown M.W."/>
            <person name="Baldauf S.L."/>
        </authorList>
    </citation>
    <scope>NUCLEOTIDE SEQUENCE [LARGE SCALE GENOMIC DNA]</scope>
    <source>
        <strain evidence="10 11">ATCC MYA-3509</strain>
    </source>
</reference>
<evidence type="ECO:0000256" key="6">
    <source>
        <dbReference type="RuleBase" id="RU362125"/>
    </source>
</evidence>
<dbReference type="GO" id="GO:0005737">
    <property type="term" value="C:cytoplasm"/>
    <property type="evidence" value="ECO:0007669"/>
    <property type="project" value="TreeGrafter"/>
</dbReference>
<dbReference type="InterPro" id="IPR050741">
    <property type="entry name" value="Acyl-CoA_dehydrogenase"/>
</dbReference>
<keyword evidence="5 6" id="KW-0560">Oxidoreductase</keyword>
<dbReference type="Gene3D" id="2.40.110.10">
    <property type="entry name" value="Butyryl-CoA Dehydrogenase, subunit A, domain 2"/>
    <property type="match status" value="1"/>
</dbReference>